<name>A0A318EW03_9FIRM</name>
<comment type="caution">
    <text evidence="16">The sequence shown here is derived from an EMBL/GenBank/DDBJ whole genome shotgun (WGS) entry which is preliminary data.</text>
</comment>
<protein>
    <recommendedName>
        <fullName evidence="8 9">Phosphoglucosamine mutase</fullName>
        <ecNumber evidence="7 9">5.4.2.10</ecNumber>
    </recommendedName>
</protein>
<dbReference type="PRINTS" id="PR00509">
    <property type="entry name" value="PGMPMM"/>
</dbReference>
<evidence type="ECO:0000259" key="13">
    <source>
        <dbReference type="Pfam" id="PF02878"/>
    </source>
</evidence>
<comment type="function">
    <text evidence="9 11">Catalyzes the conversion of glucosamine-6-phosphate to glucosamine-1-phosphate.</text>
</comment>
<dbReference type="InterPro" id="IPR005844">
    <property type="entry name" value="A-D-PHexomutase_a/b/a-I"/>
</dbReference>
<dbReference type="PANTHER" id="PTHR42946">
    <property type="entry name" value="PHOSPHOHEXOSE MUTASE"/>
    <property type="match status" value="1"/>
</dbReference>
<evidence type="ECO:0000256" key="1">
    <source>
        <dbReference type="ARBA" id="ARBA00010231"/>
    </source>
</evidence>
<dbReference type="Pfam" id="PF02880">
    <property type="entry name" value="PGM_PMM_III"/>
    <property type="match status" value="1"/>
</dbReference>
<evidence type="ECO:0000256" key="7">
    <source>
        <dbReference type="ARBA" id="ARBA00066330"/>
    </source>
</evidence>
<dbReference type="InterPro" id="IPR005843">
    <property type="entry name" value="A-D-PHexomutase_C"/>
</dbReference>
<evidence type="ECO:0000259" key="14">
    <source>
        <dbReference type="Pfam" id="PF02879"/>
    </source>
</evidence>
<dbReference type="InterPro" id="IPR036900">
    <property type="entry name" value="A-D-PHexomutase_C_sf"/>
</dbReference>
<dbReference type="GO" id="GO:0000287">
    <property type="term" value="F:magnesium ion binding"/>
    <property type="evidence" value="ECO:0007669"/>
    <property type="project" value="UniProtKB-UniRule"/>
</dbReference>
<dbReference type="Pfam" id="PF02878">
    <property type="entry name" value="PGM_PMM_I"/>
    <property type="match status" value="1"/>
</dbReference>
<keyword evidence="5 9" id="KW-0413">Isomerase</keyword>
<reference evidence="16 17" key="1">
    <citation type="submission" date="2018-05" db="EMBL/GenBank/DDBJ databases">
        <title>Genomic Encyclopedia of Type Strains, Phase IV (KMG-IV): sequencing the most valuable type-strain genomes for metagenomic binning, comparative biology and taxonomic classification.</title>
        <authorList>
            <person name="Goeker M."/>
        </authorList>
    </citation>
    <scope>NUCLEOTIDE SEQUENCE [LARGE SCALE GENOMIC DNA]</scope>
    <source>
        <strain evidence="16 17">DSM 28816</strain>
    </source>
</reference>
<dbReference type="EMBL" id="QICS01000005">
    <property type="protein sequence ID" value="PXV90166.1"/>
    <property type="molecule type" value="Genomic_DNA"/>
</dbReference>
<evidence type="ECO:0000256" key="5">
    <source>
        <dbReference type="ARBA" id="ARBA00023235"/>
    </source>
</evidence>
<dbReference type="Pfam" id="PF02879">
    <property type="entry name" value="PGM_PMM_II"/>
    <property type="match status" value="1"/>
</dbReference>
<dbReference type="GO" id="GO:0004615">
    <property type="term" value="F:phosphomannomutase activity"/>
    <property type="evidence" value="ECO:0007669"/>
    <property type="project" value="TreeGrafter"/>
</dbReference>
<dbReference type="SUPFAM" id="SSF53738">
    <property type="entry name" value="Phosphoglucomutase, first 3 domains"/>
    <property type="match status" value="3"/>
</dbReference>
<feature type="binding site" evidence="9">
    <location>
        <position position="246"/>
    </location>
    <ligand>
        <name>Mg(2+)</name>
        <dbReference type="ChEBI" id="CHEBI:18420"/>
    </ligand>
</feature>
<dbReference type="PROSITE" id="PS00710">
    <property type="entry name" value="PGM_PMM"/>
    <property type="match status" value="1"/>
</dbReference>
<dbReference type="GO" id="GO:0009252">
    <property type="term" value="P:peptidoglycan biosynthetic process"/>
    <property type="evidence" value="ECO:0007669"/>
    <property type="project" value="TreeGrafter"/>
</dbReference>
<feature type="binding site" evidence="9">
    <location>
        <position position="248"/>
    </location>
    <ligand>
        <name>Mg(2+)</name>
        <dbReference type="ChEBI" id="CHEBI:18420"/>
    </ligand>
</feature>
<feature type="modified residue" description="Phosphoserine" evidence="9">
    <location>
        <position position="106"/>
    </location>
</feature>
<evidence type="ECO:0000313" key="16">
    <source>
        <dbReference type="EMBL" id="PXV90166.1"/>
    </source>
</evidence>
<dbReference type="CDD" id="cd05802">
    <property type="entry name" value="GlmM"/>
    <property type="match status" value="1"/>
</dbReference>
<comment type="similarity">
    <text evidence="1 9 10">Belongs to the phosphohexose mutase family.</text>
</comment>
<dbReference type="InterPro" id="IPR005846">
    <property type="entry name" value="A-D-PHexomutase_a/b/a-III"/>
</dbReference>
<feature type="domain" description="Alpha-D-phosphohexomutase C-terminal" evidence="12">
    <location>
        <begin position="379"/>
        <end position="447"/>
    </location>
</feature>
<dbReference type="Proteomes" id="UP000247523">
    <property type="component" value="Unassembled WGS sequence"/>
</dbReference>
<dbReference type="FunFam" id="3.40.120.10:FF:000002">
    <property type="entry name" value="Phosphoglucosamine mutase"/>
    <property type="match status" value="1"/>
</dbReference>
<feature type="domain" description="Alpha-D-phosphohexomutase alpha/beta/alpha" evidence="14">
    <location>
        <begin position="163"/>
        <end position="259"/>
    </location>
</feature>
<comment type="PTM">
    <text evidence="9">Activated by phosphorylation.</text>
</comment>
<dbReference type="FunFam" id="3.40.120.10:FF:000001">
    <property type="entry name" value="Phosphoglucosamine mutase"/>
    <property type="match status" value="1"/>
</dbReference>
<comment type="cofactor">
    <cofactor evidence="9">
        <name>Mg(2+)</name>
        <dbReference type="ChEBI" id="CHEBI:18420"/>
    </cofactor>
    <text evidence="9">Binds 1 Mg(2+) ion per subunit.</text>
</comment>
<dbReference type="InterPro" id="IPR005845">
    <property type="entry name" value="A-D-PHexomutase_a/b/a-II"/>
</dbReference>
<evidence type="ECO:0000256" key="2">
    <source>
        <dbReference type="ARBA" id="ARBA00022553"/>
    </source>
</evidence>
<keyword evidence="3 9" id="KW-0479">Metal-binding</keyword>
<dbReference type="GO" id="GO:0006048">
    <property type="term" value="P:UDP-N-acetylglucosamine biosynthetic process"/>
    <property type="evidence" value="ECO:0007669"/>
    <property type="project" value="TreeGrafter"/>
</dbReference>
<evidence type="ECO:0000256" key="3">
    <source>
        <dbReference type="ARBA" id="ARBA00022723"/>
    </source>
</evidence>
<dbReference type="GO" id="GO:0008966">
    <property type="term" value="F:phosphoglucosamine mutase activity"/>
    <property type="evidence" value="ECO:0007669"/>
    <property type="project" value="UniProtKB-UniRule"/>
</dbReference>
<organism evidence="16 17">
    <name type="scientific">Lachnotalea glycerini</name>
    <dbReference type="NCBI Taxonomy" id="1763509"/>
    <lineage>
        <taxon>Bacteria</taxon>
        <taxon>Bacillati</taxon>
        <taxon>Bacillota</taxon>
        <taxon>Clostridia</taxon>
        <taxon>Lachnospirales</taxon>
        <taxon>Lachnospiraceae</taxon>
        <taxon>Lachnotalea</taxon>
    </lineage>
</organism>
<proteinExistence type="inferred from homology"/>
<accession>A0A318EW03</accession>
<evidence type="ECO:0000256" key="8">
    <source>
        <dbReference type="ARBA" id="ARBA00068193"/>
    </source>
</evidence>
<dbReference type="NCBIfam" id="TIGR01455">
    <property type="entry name" value="glmM"/>
    <property type="match status" value="1"/>
</dbReference>
<feature type="binding site" evidence="9">
    <location>
        <position position="250"/>
    </location>
    <ligand>
        <name>Mg(2+)</name>
        <dbReference type="ChEBI" id="CHEBI:18420"/>
    </ligand>
</feature>
<sequence length="454" mass="49464">MDGDKMGRLFGTDGVRGIANSELTIELAMKLGQAGAYVLTKENAHKPTIIVGCDTRISGGMLANALMAGICSVGANAIYLGVLPTPAVAYLTRKYKVDAGVVISASHNPMEFNGIKFFNAEGYKLSDALEDEIEELIHNNMNNVNMPIGAEIGKIEYKTDAKEDYVKFVKSVVDVDLTGVRIVADCAEGAAYYTAIRTLTELGADVVAIHTNPDGTNINSNCGSTHMEELMARVVYEKAALGLAFDGDADRLLAVDENGKLVDGDELMAICGYYLKENRRLKKDTIVATVMSNLGFMLMGTKNGLRIEQTKVGDRYVLERMIEIGANLGGEQSGHIIFLDENTTGDGLISALHLLEVVVKTKKPLSELAQIMEVMPQALVNAKVPNHKKDKYMEYAEIAEEIQEIEKMFAGEGRVLIRPSGTEPLVRVMIEGKNQKVIEKEAHKLAELITKTML</sequence>
<gene>
    <name evidence="9" type="primary">glmM</name>
    <name evidence="16" type="ORF">C8E03_10573</name>
</gene>
<evidence type="ECO:0000259" key="15">
    <source>
        <dbReference type="Pfam" id="PF02880"/>
    </source>
</evidence>
<keyword evidence="4 9" id="KW-0460">Magnesium</keyword>
<evidence type="ECO:0000256" key="9">
    <source>
        <dbReference type="HAMAP-Rule" id="MF_01554"/>
    </source>
</evidence>
<dbReference type="GO" id="GO:0005829">
    <property type="term" value="C:cytosol"/>
    <property type="evidence" value="ECO:0007669"/>
    <property type="project" value="TreeGrafter"/>
</dbReference>
<dbReference type="EC" id="5.4.2.10" evidence="7 9"/>
<dbReference type="NCBIfam" id="NF008139">
    <property type="entry name" value="PRK10887.1"/>
    <property type="match status" value="1"/>
</dbReference>
<dbReference type="AlphaFoldDB" id="A0A318EW03"/>
<feature type="active site" description="Phosphoserine intermediate" evidence="9">
    <location>
        <position position="106"/>
    </location>
</feature>
<evidence type="ECO:0000256" key="4">
    <source>
        <dbReference type="ARBA" id="ARBA00022842"/>
    </source>
</evidence>
<evidence type="ECO:0000256" key="11">
    <source>
        <dbReference type="RuleBase" id="RU004327"/>
    </source>
</evidence>
<dbReference type="PANTHER" id="PTHR42946:SF1">
    <property type="entry name" value="PHOSPHOGLUCOMUTASE (ALPHA-D-GLUCOSE-1,6-BISPHOSPHATE-DEPENDENT)"/>
    <property type="match status" value="1"/>
</dbReference>
<dbReference type="InterPro" id="IPR016066">
    <property type="entry name" value="A-D-PHexomutase_CS"/>
</dbReference>
<dbReference type="Gene3D" id="3.40.120.10">
    <property type="entry name" value="Alpha-D-Glucose-1,6-Bisphosphate, subunit A, domain 3"/>
    <property type="match status" value="3"/>
</dbReference>
<evidence type="ECO:0000313" key="17">
    <source>
        <dbReference type="Proteomes" id="UP000247523"/>
    </source>
</evidence>
<dbReference type="Gene3D" id="3.30.310.50">
    <property type="entry name" value="Alpha-D-phosphohexomutase, C-terminal domain"/>
    <property type="match status" value="1"/>
</dbReference>
<dbReference type="Pfam" id="PF00408">
    <property type="entry name" value="PGM_PMM_IV"/>
    <property type="match status" value="1"/>
</dbReference>
<comment type="catalytic activity">
    <reaction evidence="6 9 11">
        <text>alpha-D-glucosamine 1-phosphate = D-glucosamine 6-phosphate</text>
        <dbReference type="Rhea" id="RHEA:23424"/>
        <dbReference type="ChEBI" id="CHEBI:58516"/>
        <dbReference type="ChEBI" id="CHEBI:58725"/>
        <dbReference type="EC" id="5.4.2.10"/>
    </reaction>
</comment>
<keyword evidence="2 9" id="KW-0597">Phosphoprotein</keyword>
<dbReference type="InterPro" id="IPR016055">
    <property type="entry name" value="A-D-PHexomutase_a/b/a-I/II/III"/>
</dbReference>
<dbReference type="InterPro" id="IPR006352">
    <property type="entry name" value="GlmM_bact"/>
</dbReference>
<dbReference type="SUPFAM" id="SSF55957">
    <property type="entry name" value="Phosphoglucomutase, C-terminal domain"/>
    <property type="match status" value="1"/>
</dbReference>
<dbReference type="InterPro" id="IPR005841">
    <property type="entry name" value="Alpha-D-phosphohexomutase_SF"/>
</dbReference>
<evidence type="ECO:0000256" key="10">
    <source>
        <dbReference type="RuleBase" id="RU004326"/>
    </source>
</evidence>
<feature type="domain" description="Alpha-D-phosphohexomutase alpha/beta/alpha" evidence="15">
    <location>
        <begin position="263"/>
        <end position="373"/>
    </location>
</feature>
<evidence type="ECO:0000256" key="6">
    <source>
        <dbReference type="ARBA" id="ARBA00050364"/>
    </source>
</evidence>
<feature type="domain" description="Alpha-D-phosphohexomutase alpha/beta/alpha" evidence="13">
    <location>
        <begin position="8"/>
        <end position="142"/>
    </location>
</feature>
<dbReference type="FunFam" id="3.30.310.50:FF:000001">
    <property type="entry name" value="Phosphoglucosamine mutase"/>
    <property type="match status" value="1"/>
</dbReference>
<dbReference type="HAMAP" id="MF_01554_B">
    <property type="entry name" value="GlmM_B"/>
    <property type="match status" value="1"/>
</dbReference>
<dbReference type="InterPro" id="IPR050060">
    <property type="entry name" value="Phosphoglucosamine_mutase"/>
</dbReference>
<evidence type="ECO:0000259" key="12">
    <source>
        <dbReference type="Pfam" id="PF00408"/>
    </source>
</evidence>
<dbReference type="GO" id="GO:0005975">
    <property type="term" value="P:carbohydrate metabolic process"/>
    <property type="evidence" value="ECO:0007669"/>
    <property type="project" value="InterPro"/>
</dbReference>
<feature type="binding site" description="via phosphate group" evidence="9">
    <location>
        <position position="106"/>
    </location>
    <ligand>
        <name>Mg(2+)</name>
        <dbReference type="ChEBI" id="CHEBI:18420"/>
    </ligand>
</feature>